<dbReference type="PROSITE" id="PS50837">
    <property type="entry name" value="NACHT"/>
    <property type="match status" value="1"/>
</dbReference>
<reference evidence="2 3" key="1">
    <citation type="submission" date="2020-01" db="EMBL/GenBank/DDBJ databases">
        <title>Aspergillus terreus IFO 6365 whole genome shotgun sequence.</title>
        <authorList>
            <person name="Kanamasa S."/>
            <person name="Takahashi H."/>
        </authorList>
    </citation>
    <scope>NUCLEOTIDE SEQUENCE [LARGE SCALE GENOMIC DNA]</scope>
    <source>
        <strain evidence="2 3">IFO 6365</strain>
    </source>
</reference>
<dbReference type="InterPro" id="IPR036770">
    <property type="entry name" value="Ankyrin_rpt-contain_sf"/>
</dbReference>
<dbReference type="PROSITE" id="PS50088">
    <property type="entry name" value="ANK_REPEAT"/>
    <property type="match status" value="6"/>
</dbReference>
<keyword evidence="1" id="KW-0677">Repeat</keyword>
<dbReference type="SUPFAM" id="SSF57850">
    <property type="entry name" value="RING/U-box"/>
    <property type="match status" value="1"/>
</dbReference>
<dbReference type="PANTHER" id="PTHR10039">
    <property type="entry name" value="AMELOGENIN"/>
    <property type="match status" value="1"/>
</dbReference>
<dbReference type="PANTHER" id="PTHR10039:SF16">
    <property type="entry name" value="GPI INOSITOL-DEACYLASE"/>
    <property type="match status" value="1"/>
</dbReference>
<gene>
    <name evidence="2" type="ORF">ATEIFO6365_0002026600</name>
</gene>
<keyword evidence="3" id="KW-1185">Reference proteome</keyword>
<dbReference type="SMART" id="SM00248">
    <property type="entry name" value="ANK"/>
    <property type="match status" value="10"/>
</dbReference>
<proteinExistence type="predicted"/>
<dbReference type="InterPro" id="IPR027417">
    <property type="entry name" value="P-loop_NTPase"/>
</dbReference>
<comment type="caution">
    <text evidence="2">The sequence shown here is derived from an EMBL/GenBank/DDBJ whole genome shotgun (WGS) entry which is preliminary data.</text>
</comment>
<sequence length="1140" mass="124957">MDPLSLTLAASNLLSAVNTVIIIVSRYHEEMKKTPRDLERFTEELKRLSDVLGTLESLIQEAKVPTPDVDPKLKALIPLYEPLTLYLDDIKSLQRKLEVPSWSYMSRRKHSLAVALGWPLKEDEVKHELDKMKSFREQLKDAIQVDTISSDPGGTSLLLLRWLAAPDIAANYQAALKRRSEDTGSWFPESKTYLQWVAAPKSFLWLYGIAGSGKTILTSTAIESALGYAQNTIGTAVVYFYFDFNDTDKQRAEKMVRSLVKQLSIQCPETPHILSMLFATCEASDRPPTLDELLETMRQLMNSYCDVYMVLDALDECSDREELLDILVRFRDWNVNHLHILVSSRPERSIEEGISPHLSDNGHKVAICGELIDEDIRHYIQGRLERDPKLKRWRKTPDVREEIEHCLMSKARGMFRLAVCHLDELATCLNRPQLRERLNSLPRTLDQMYSQMLLRIPEEWEPLALKILQWLTYSTRQLSITEVAEALCVDCEEIPRFDPDRRLLDPQDVLQACPGLVVTVDIDADTEGAGSAHDTTTQVTHIRLAHYSVKEFLVSPRVHEHARRFRLDDAPANHASIAESCLAYLLSFERPDSIYPGVVSEFHLVAYASQYWFRHASMATGNASETMVPLIMELLDSESPAYINWLRIYNPDKPWQSPGSSLLKEDKSNVFSAPPPLYIASLCGLTSVVSAILEGGADVNQSDGGEKGSALHAASHEGHADVIRELVAAGAEINGGGGDGVHTGSPLQAAAFNGHSLAVQTLLDLRADVNRTGGKYANPLQAACRAGKLAIVEKLLGAGADIHAIGGFYGDALQAASFYGHDAIVRKLLAAGADINRVGGIYGTALQAACRNGYAKLVQDLLQAGARVNLTGGMYHTALQSAARGAHKAIIDILVSAGADVNAQGGKYGNALQAASLLDNISVVKYLLELGADVNARGGMYGCALQTACAHGYEQVVCLLLDAGADPNLPGGYHGLSIIAAAKQGHASIVEKLLDAGARIQGWKLSIAITGEGHKNAVQLLRTAGAKIIVDGEDDVNPGDGIGGGGLKRSQTMSLVAQEFAGEGIEINEDEIRQVALSLKFCDECGQSIPDGDVYYHCTICLNDDWDSCVQCVQAGFVCQDRQHQMVRRRVRNGIIIDVD</sequence>
<dbReference type="Pfam" id="PF12796">
    <property type="entry name" value="Ank_2"/>
    <property type="match status" value="2"/>
</dbReference>
<evidence type="ECO:0000313" key="3">
    <source>
        <dbReference type="Proteomes" id="UP000452235"/>
    </source>
</evidence>
<dbReference type="AlphaFoldDB" id="A0A5M3YUB4"/>
<evidence type="ECO:0000256" key="1">
    <source>
        <dbReference type="ARBA" id="ARBA00022737"/>
    </source>
</evidence>
<protein>
    <submittedName>
        <fullName evidence="2">Vegetative incompatibility protein HET-E-1</fullName>
    </submittedName>
</protein>
<organism evidence="2 3">
    <name type="scientific">Aspergillus terreus</name>
    <dbReference type="NCBI Taxonomy" id="33178"/>
    <lineage>
        <taxon>Eukaryota</taxon>
        <taxon>Fungi</taxon>
        <taxon>Dikarya</taxon>
        <taxon>Ascomycota</taxon>
        <taxon>Pezizomycotina</taxon>
        <taxon>Eurotiomycetes</taxon>
        <taxon>Eurotiomycetidae</taxon>
        <taxon>Eurotiales</taxon>
        <taxon>Aspergillaceae</taxon>
        <taxon>Aspergillus</taxon>
        <taxon>Aspergillus subgen. Circumdati</taxon>
    </lineage>
</organism>
<dbReference type="InterPro" id="IPR056884">
    <property type="entry name" value="NPHP3-like_N"/>
</dbReference>
<evidence type="ECO:0000313" key="2">
    <source>
        <dbReference type="EMBL" id="GFF13156.1"/>
    </source>
</evidence>
<accession>A0A5M3YUB4</accession>
<dbReference type="VEuPathDB" id="FungiDB:ATEG_01076"/>
<dbReference type="Pfam" id="PF00023">
    <property type="entry name" value="Ank"/>
    <property type="match status" value="3"/>
</dbReference>
<dbReference type="PROSITE" id="PS50297">
    <property type="entry name" value="ANK_REP_REGION"/>
    <property type="match status" value="3"/>
</dbReference>
<dbReference type="Gene3D" id="1.25.40.20">
    <property type="entry name" value="Ankyrin repeat-containing domain"/>
    <property type="match status" value="3"/>
</dbReference>
<dbReference type="EMBL" id="BLJY01000002">
    <property type="protein sequence ID" value="GFF13156.1"/>
    <property type="molecule type" value="Genomic_DNA"/>
</dbReference>
<dbReference type="InterPro" id="IPR002110">
    <property type="entry name" value="Ankyrin_rpt"/>
</dbReference>
<dbReference type="SUPFAM" id="SSF48403">
    <property type="entry name" value="Ankyrin repeat"/>
    <property type="match status" value="1"/>
</dbReference>
<dbReference type="Proteomes" id="UP000452235">
    <property type="component" value="Unassembled WGS sequence"/>
</dbReference>
<dbReference type="SUPFAM" id="SSF52540">
    <property type="entry name" value="P-loop containing nucleoside triphosphate hydrolases"/>
    <property type="match status" value="1"/>
</dbReference>
<dbReference type="InterPro" id="IPR007111">
    <property type="entry name" value="NACHT_NTPase"/>
</dbReference>
<name>A0A5M3YUB4_ASPTE</name>
<dbReference type="Gene3D" id="3.40.50.300">
    <property type="entry name" value="P-loop containing nucleotide triphosphate hydrolases"/>
    <property type="match status" value="1"/>
</dbReference>
<dbReference type="PRINTS" id="PR01415">
    <property type="entry name" value="ANKYRIN"/>
</dbReference>
<dbReference type="OrthoDB" id="1577640at2759"/>
<dbReference type="Pfam" id="PF24883">
    <property type="entry name" value="NPHP3_N"/>
    <property type="match status" value="1"/>
</dbReference>